<keyword evidence="2" id="KW-0121">Carboxypeptidase</keyword>
<keyword evidence="4" id="KW-0732">Signal</keyword>
<dbReference type="InterPro" id="IPR001563">
    <property type="entry name" value="Peptidase_S10"/>
</dbReference>
<dbReference type="AlphaFoldDB" id="A0A4Q4TBD5"/>
<evidence type="ECO:0000256" key="5">
    <source>
        <dbReference type="ARBA" id="ARBA00022801"/>
    </source>
</evidence>
<sequence length="799" mass="89065">MQEAQDSTRRLCALVERVLNTNQELADRIKGLEREGSVIAETTAEQHDISTICQRGALKPISFIETDRSALKISFDEDLQTSHVSAFRLLLNPVRQVLKSISISVSKTGKEGTTLIRTEVLNIRRNTDQITDIFSGGFAGIRVPAFSDEAPAPAVSGALLCLAASAQFPPEPEGVTVLRSQFHENVTISFKDPGICETTPGVKSYSGYVHLPPGFLNDSEHCGAQDYPINTFFWFFEARNRPAAEAPLAIWLNGGPGGSSMMGLLQENGPCFVADDSATTYLNPWSWNNEVNMLYLDQPAQVGFSYDVRTNATVRLRGAEDGEDYYEIVPTNFTSEVDFGKLLLANLTTGVGTFGSQRLDHTANTTARAAHALWHFAQTWFAELPHYRPLDDRISLWAESYGGHYGPGIMRFFQEMNEKIAAARGRSSKLEKWKGKDAHYLHLDTLGIVNGLIDMVTQIESYITFPSYNTYGIHIFDQSLQDKLWYNWTRPHGCKQQVSACAEHLRDQYPLPLTRDLLSLNKIGEICTNATEECAMAPWTAYRTIIPGERARGWYDIAHPKHDPFPAPYYLGYLRQAHVQAALGVPVNYTARSAAVAAGFEATHDLLRGGFLEDIAYLLDAGVKVHLMYGDRDFACNWVGGEAASLAVPHAKRDEFANAGYAEMLLTEPDGSGEWRMGGLTRQLGNFSFTRVFQAGHEVPSYAPEAAYRIFNRAISGRDVATGRVKVDDAYKTRGPRDAWDWLNMPPDWPHPRCYILEPLSCAPEVWERVKKGLVTVRDWVVVDDKEKDGGNGERWDGR</sequence>
<evidence type="ECO:0000256" key="4">
    <source>
        <dbReference type="ARBA" id="ARBA00022729"/>
    </source>
</evidence>
<evidence type="ECO:0008006" key="9">
    <source>
        <dbReference type="Google" id="ProtNLM"/>
    </source>
</evidence>
<dbReference type="GO" id="GO:0000324">
    <property type="term" value="C:fungal-type vacuole"/>
    <property type="evidence" value="ECO:0007669"/>
    <property type="project" value="TreeGrafter"/>
</dbReference>
<keyword evidence="3" id="KW-0645">Protease</keyword>
<gene>
    <name evidence="7" type="ORF">DL764_004857</name>
</gene>
<comment type="similarity">
    <text evidence="1">Belongs to the peptidase S10 family.</text>
</comment>
<dbReference type="GO" id="GO:0006508">
    <property type="term" value="P:proteolysis"/>
    <property type="evidence" value="ECO:0007669"/>
    <property type="project" value="UniProtKB-KW"/>
</dbReference>
<organism evidence="7 8">
    <name type="scientific">Monosporascus ibericus</name>
    <dbReference type="NCBI Taxonomy" id="155417"/>
    <lineage>
        <taxon>Eukaryota</taxon>
        <taxon>Fungi</taxon>
        <taxon>Dikarya</taxon>
        <taxon>Ascomycota</taxon>
        <taxon>Pezizomycotina</taxon>
        <taxon>Sordariomycetes</taxon>
        <taxon>Xylariomycetidae</taxon>
        <taxon>Xylariales</taxon>
        <taxon>Xylariales incertae sedis</taxon>
        <taxon>Monosporascus</taxon>
    </lineage>
</organism>
<evidence type="ECO:0000256" key="2">
    <source>
        <dbReference type="ARBA" id="ARBA00022645"/>
    </source>
</evidence>
<evidence type="ECO:0000256" key="1">
    <source>
        <dbReference type="ARBA" id="ARBA00009431"/>
    </source>
</evidence>
<comment type="caution">
    <text evidence="7">The sequence shown here is derived from an EMBL/GenBank/DDBJ whole genome shotgun (WGS) entry which is preliminary data.</text>
</comment>
<dbReference type="Proteomes" id="UP000293360">
    <property type="component" value="Unassembled WGS sequence"/>
</dbReference>
<evidence type="ECO:0000256" key="6">
    <source>
        <dbReference type="ARBA" id="ARBA00023180"/>
    </source>
</evidence>
<dbReference type="EMBL" id="QJNU01000239">
    <property type="protein sequence ID" value="RYP03838.1"/>
    <property type="molecule type" value="Genomic_DNA"/>
</dbReference>
<dbReference type="SUPFAM" id="SSF53474">
    <property type="entry name" value="alpha/beta-Hydrolases"/>
    <property type="match status" value="1"/>
</dbReference>
<proteinExistence type="inferred from homology"/>
<dbReference type="Pfam" id="PF00450">
    <property type="entry name" value="Peptidase_S10"/>
    <property type="match status" value="1"/>
</dbReference>
<dbReference type="InterPro" id="IPR029058">
    <property type="entry name" value="AB_hydrolase_fold"/>
</dbReference>
<reference evidence="7 8" key="1">
    <citation type="submission" date="2018-06" db="EMBL/GenBank/DDBJ databases">
        <title>Complete Genomes of Monosporascus.</title>
        <authorList>
            <person name="Robinson A.J."/>
            <person name="Natvig D.O."/>
        </authorList>
    </citation>
    <scope>NUCLEOTIDE SEQUENCE [LARGE SCALE GENOMIC DNA]</scope>
    <source>
        <strain evidence="7 8">CBS 110550</strain>
    </source>
</reference>
<evidence type="ECO:0000256" key="3">
    <source>
        <dbReference type="ARBA" id="ARBA00022670"/>
    </source>
</evidence>
<name>A0A4Q4TBD5_9PEZI</name>
<dbReference type="PRINTS" id="PR00724">
    <property type="entry name" value="CRBOXYPTASEC"/>
</dbReference>
<dbReference type="Gene3D" id="3.40.50.1820">
    <property type="entry name" value="alpha/beta hydrolase"/>
    <property type="match status" value="1"/>
</dbReference>
<accession>A0A4Q4TBD5</accession>
<protein>
    <recommendedName>
        <fullName evidence="9">Carboxypeptidase</fullName>
    </recommendedName>
</protein>
<evidence type="ECO:0000313" key="7">
    <source>
        <dbReference type="EMBL" id="RYP03838.1"/>
    </source>
</evidence>
<keyword evidence="8" id="KW-1185">Reference proteome</keyword>
<keyword evidence="6" id="KW-0325">Glycoprotein</keyword>
<dbReference type="GO" id="GO:0004185">
    <property type="term" value="F:serine-type carboxypeptidase activity"/>
    <property type="evidence" value="ECO:0007669"/>
    <property type="project" value="InterPro"/>
</dbReference>
<dbReference type="InterPro" id="IPR033124">
    <property type="entry name" value="Ser_caboxypep_his_AS"/>
</dbReference>
<evidence type="ECO:0000313" key="8">
    <source>
        <dbReference type="Proteomes" id="UP000293360"/>
    </source>
</evidence>
<keyword evidence="5" id="KW-0378">Hydrolase</keyword>
<dbReference type="STRING" id="155417.A0A4Q4TBD5"/>
<dbReference type="OrthoDB" id="443318at2759"/>
<dbReference type="PROSITE" id="PS00560">
    <property type="entry name" value="CARBOXYPEPT_SER_HIS"/>
    <property type="match status" value="1"/>
</dbReference>
<dbReference type="PANTHER" id="PTHR11802:SF189">
    <property type="entry name" value="CARBOXYPEPTIDASE"/>
    <property type="match status" value="1"/>
</dbReference>
<dbReference type="PANTHER" id="PTHR11802">
    <property type="entry name" value="SERINE PROTEASE FAMILY S10 SERINE CARBOXYPEPTIDASE"/>
    <property type="match status" value="1"/>
</dbReference>